<gene>
    <name evidence="5" type="ORF">KE626_31070</name>
</gene>
<dbReference type="RefSeq" id="WP_211976976.1">
    <property type="nucleotide sequence ID" value="NZ_CBFHAM010000012.1"/>
</dbReference>
<keyword evidence="3" id="KW-0804">Transcription</keyword>
<evidence type="ECO:0000256" key="3">
    <source>
        <dbReference type="ARBA" id="ARBA00023163"/>
    </source>
</evidence>
<comment type="caution">
    <text evidence="5">The sequence shown here is derived from an EMBL/GenBank/DDBJ whole genome shotgun (WGS) entry which is preliminary data.</text>
</comment>
<keyword evidence="6" id="KW-1185">Reference proteome</keyword>
<protein>
    <submittedName>
        <fullName evidence="5">Helix-turn-helix transcriptional regulator</fullName>
    </submittedName>
</protein>
<dbReference type="InterPro" id="IPR020449">
    <property type="entry name" value="Tscrpt_reg_AraC-type_HTH"/>
</dbReference>
<dbReference type="Gene3D" id="1.10.10.60">
    <property type="entry name" value="Homeodomain-like"/>
    <property type="match status" value="1"/>
</dbReference>
<dbReference type="SMART" id="SM00342">
    <property type="entry name" value="HTH_ARAC"/>
    <property type="match status" value="1"/>
</dbReference>
<evidence type="ECO:0000313" key="5">
    <source>
        <dbReference type="EMBL" id="MBS0031815.1"/>
    </source>
</evidence>
<reference evidence="5 6" key="1">
    <citation type="submission" date="2021-04" db="EMBL/GenBank/DDBJ databases">
        <title>Chitinophaga sp. nov., isolated from the rhizosphere soil.</title>
        <authorList>
            <person name="He S."/>
        </authorList>
    </citation>
    <scope>NUCLEOTIDE SEQUENCE [LARGE SCALE GENOMIC DNA]</scope>
    <source>
        <strain evidence="5 6">2R12</strain>
    </source>
</reference>
<dbReference type="PANTHER" id="PTHR43280">
    <property type="entry name" value="ARAC-FAMILY TRANSCRIPTIONAL REGULATOR"/>
    <property type="match status" value="1"/>
</dbReference>
<dbReference type="Pfam" id="PF12833">
    <property type="entry name" value="HTH_18"/>
    <property type="match status" value="1"/>
</dbReference>
<dbReference type="InterPro" id="IPR018060">
    <property type="entry name" value="HTH_AraC"/>
</dbReference>
<accession>A0ABS5J9G1</accession>
<evidence type="ECO:0000313" key="6">
    <source>
        <dbReference type="Proteomes" id="UP000676386"/>
    </source>
</evidence>
<organism evidence="5 6">
    <name type="scientific">Chitinophaga hostae</name>
    <dbReference type="NCBI Taxonomy" id="2831022"/>
    <lineage>
        <taxon>Bacteria</taxon>
        <taxon>Pseudomonadati</taxon>
        <taxon>Bacteroidota</taxon>
        <taxon>Chitinophagia</taxon>
        <taxon>Chitinophagales</taxon>
        <taxon>Chitinophagaceae</taxon>
        <taxon>Chitinophaga</taxon>
    </lineage>
</organism>
<name>A0ABS5J9G1_9BACT</name>
<feature type="domain" description="HTH araC/xylS-type" evidence="4">
    <location>
        <begin position="203"/>
        <end position="301"/>
    </location>
</feature>
<keyword evidence="1" id="KW-0805">Transcription regulation</keyword>
<dbReference type="EMBL" id="JAGTXB010000025">
    <property type="protein sequence ID" value="MBS0031815.1"/>
    <property type="molecule type" value="Genomic_DNA"/>
</dbReference>
<dbReference type="PRINTS" id="PR00032">
    <property type="entry name" value="HTHARAC"/>
</dbReference>
<dbReference type="SUPFAM" id="SSF46689">
    <property type="entry name" value="Homeodomain-like"/>
    <property type="match status" value="1"/>
</dbReference>
<dbReference type="PROSITE" id="PS01124">
    <property type="entry name" value="HTH_ARAC_FAMILY_2"/>
    <property type="match status" value="1"/>
</dbReference>
<proteinExistence type="predicted"/>
<dbReference type="PANTHER" id="PTHR43280:SF32">
    <property type="entry name" value="TRANSCRIPTIONAL REGULATORY PROTEIN"/>
    <property type="match status" value="1"/>
</dbReference>
<dbReference type="Proteomes" id="UP000676386">
    <property type="component" value="Unassembled WGS sequence"/>
</dbReference>
<evidence type="ECO:0000256" key="2">
    <source>
        <dbReference type="ARBA" id="ARBA00023125"/>
    </source>
</evidence>
<evidence type="ECO:0000256" key="1">
    <source>
        <dbReference type="ARBA" id="ARBA00023015"/>
    </source>
</evidence>
<keyword evidence="2" id="KW-0238">DNA-binding</keyword>
<dbReference type="InterPro" id="IPR009057">
    <property type="entry name" value="Homeodomain-like_sf"/>
</dbReference>
<evidence type="ECO:0000259" key="4">
    <source>
        <dbReference type="PROSITE" id="PS01124"/>
    </source>
</evidence>
<sequence length="302" mass="34733">MEPRKEIPSYNHNEFHRRFTESDKFPFGGDNTFRIYKIQDVIRHLKFPLPLHRSEYFEILFVSAGATSSRHCGLREYTIRPQQLFFKSAGQISSGDIYGTDIEGYFCLAESDFLSAQGAANSALSSFPFFKYGHHPMVDLNREETIKFDGLFSAIHTIYHNSNNRQLLAAYLNVLLLEAGVLHQKQENTVSPSNNSSPEQLSGKFLDLISEHYLNKQQVNEYADMLFVTPNYLNKAVRQITGKTALEQIHEMLILEAKVLLKHGAMNISEIAAYLNFENASYFTRLFKKRTGHTPLDYRKME</sequence>